<dbReference type="Proteomes" id="UP000266841">
    <property type="component" value="Unassembled WGS sequence"/>
</dbReference>
<protein>
    <submittedName>
        <fullName evidence="2">Uncharacterized protein</fullName>
    </submittedName>
</protein>
<proteinExistence type="predicted"/>
<reference evidence="2 3" key="1">
    <citation type="journal article" date="2012" name="Genome Biol.">
        <title>Genome and low-iron response of an oceanic diatom adapted to chronic iron limitation.</title>
        <authorList>
            <person name="Lommer M."/>
            <person name="Specht M."/>
            <person name="Roy A.S."/>
            <person name="Kraemer L."/>
            <person name="Andreson R."/>
            <person name="Gutowska M.A."/>
            <person name="Wolf J."/>
            <person name="Bergner S.V."/>
            <person name="Schilhabel M.B."/>
            <person name="Klostermeier U.C."/>
            <person name="Beiko R.G."/>
            <person name="Rosenstiel P."/>
            <person name="Hippler M."/>
            <person name="Laroche J."/>
        </authorList>
    </citation>
    <scope>NUCLEOTIDE SEQUENCE [LARGE SCALE GENOMIC DNA]</scope>
    <source>
        <strain evidence="2 3">CCMP1005</strain>
    </source>
</reference>
<evidence type="ECO:0000313" key="3">
    <source>
        <dbReference type="Proteomes" id="UP000266841"/>
    </source>
</evidence>
<feature type="region of interest" description="Disordered" evidence="1">
    <location>
        <begin position="1"/>
        <end position="52"/>
    </location>
</feature>
<comment type="caution">
    <text evidence="2">The sequence shown here is derived from an EMBL/GenBank/DDBJ whole genome shotgun (WGS) entry which is preliminary data.</text>
</comment>
<dbReference type="EMBL" id="AGNL01030948">
    <property type="protein sequence ID" value="EJK56630.1"/>
    <property type="molecule type" value="Genomic_DNA"/>
</dbReference>
<accession>K0RUJ2</accession>
<evidence type="ECO:0000313" key="2">
    <source>
        <dbReference type="EMBL" id="EJK56630.1"/>
    </source>
</evidence>
<feature type="non-terminal residue" evidence="2">
    <location>
        <position position="82"/>
    </location>
</feature>
<sequence length="82" mass="8531">MTDVFGDLDRHHRDPRATPTHRGGGVAIQHAESNGERAAAAGGAARPFSGPWGTLTHRRAWLGLACARDPGCGGCASDLGDR</sequence>
<dbReference type="AlphaFoldDB" id="K0RUJ2"/>
<gene>
    <name evidence="2" type="ORF">THAOC_23446</name>
</gene>
<organism evidence="2 3">
    <name type="scientific">Thalassiosira oceanica</name>
    <name type="common">Marine diatom</name>
    <dbReference type="NCBI Taxonomy" id="159749"/>
    <lineage>
        <taxon>Eukaryota</taxon>
        <taxon>Sar</taxon>
        <taxon>Stramenopiles</taxon>
        <taxon>Ochrophyta</taxon>
        <taxon>Bacillariophyta</taxon>
        <taxon>Coscinodiscophyceae</taxon>
        <taxon>Thalassiosirophycidae</taxon>
        <taxon>Thalassiosirales</taxon>
        <taxon>Thalassiosiraceae</taxon>
        <taxon>Thalassiosira</taxon>
    </lineage>
</organism>
<keyword evidence="3" id="KW-1185">Reference proteome</keyword>
<evidence type="ECO:0000256" key="1">
    <source>
        <dbReference type="SAM" id="MobiDB-lite"/>
    </source>
</evidence>
<feature type="compositionally biased region" description="Basic and acidic residues" evidence="1">
    <location>
        <begin position="7"/>
        <end position="16"/>
    </location>
</feature>
<name>K0RUJ2_THAOC</name>